<dbReference type="GO" id="GO:0031422">
    <property type="term" value="C:RecQ family helicase-topoisomerase III complex"/>
    <property type="evidence" value="ECO:0007669"/>
    <property type="project" value="TreeGrafter"/>
</dbReference>
<dbReference type="PROSITE" id="PS51387">
    <property type="entry name" value="FAD_PCMH"/>
    <property type="match status" value="1"/>
</dbReference>
<evidence type="ECO:0000313" key="8">
    <source>
        <dbReference type="EMBL" id="KAI1510572.1"/>
    </source>
</evidence>
<dbReference type="Pfam" id="PF01565">
    <property type="entry name" value="FAD_binding_4"/>
    <property type="match status" value="1"/>
</dbReference>
<reference evidence="9" key="1">
    <citation type="journal article" date="2022" name="Microb. Genom.">
        <title>A global pangenome for the wheat fungal pathogen Pyrenophora tritici-repentis and prediction of effector protein structural homology.</title>
        <authorList>
            <person name="Moolhuijzen P.M."/>
            <person name="See P.T."/>
            <person name="Shi G."/>
            <person name="Powell H.R."/>
            <person name="Cockram J."/>
            <person name="Jorgensen L.N."/>
            <person name="Benslimane H."/>
            <person name="Strelkov S.E."/>
            <person name="Turner J."/>
            <person name="Liu Z."/>
            <person name="Moffat C.S."/>
        </authorList>
    </citation>
    <scope>NUCLEOTIDE SEQUENCE [LARGE SCALE GENOMIC DNA]</scope>
</reference>
<dbReference type="InterPro" id="IPR013497">
    <property type="entry name" value="Topo_IA_cen"/>
</dbReference>
<dbReference type="InterPro" id="IPR016166">
    <property type="entry name" value="FAD-bd_PCMH"/>
</dbReference>
<dbReference type="InterPro" id="IPR013824">
    <property type="entry name" value="Topo_IA_cen_sub1"/>
</dbReference>
<dbReference type="InterPro" id="IPR016169">
    <property type="entry name" value="FAD-bd_PCMH_sub2"/>
</dbReference>
<dbReference type="GO" id="GO:0003677">
    <property type="term" value="F:DNA binding"/>
    <property type="evidence" value="ECO:0007669"/>
    <property type="project" value="UniProtKB-KW"/>
</dbReference>
<dbReference type="InterPro" id="IPR006094">
    <property type="entry name" value="Oxid_FAD_bind_N"/>
</dbReference>
<dbReference type="EMBL" id="NRDI02000016">
    <property type="protein sequence ID" value="KAI1510572.1"/>
    <property type="molecule type" value="Genomic_DNA"/>
</dbReference>
<protein>
    <recommendedName>
        <fullName evidence="4">DNA topoisomerase</fullName>
        <ecNumber evidence="4">5.6.2.1</ecNumber>
    </recommendedName>
</protein>
<dbReference type="SUPFAM" id="SSF56176">
    <property type="entry name" value="FAD-binding/transporter-associated domain-like"/>
    <property type="match status" value="1"/>
</dbReference>
<dbReference type="Gene3D" id="1.10.460.10">
    <property type="entry name" value="Topoisomerase I, domain 2"/>
    <property type="match status" value="1"/>
</dbReference>
<dbReference type="InterPro" id="IPR000380">
    <property type="entry name" value="Topo_IA"/>
</dbReference>
<dbReference type="SMART" id="SM00437">
    <property type="entry name" value="TOP1Ac"/>
    <property type="match status" value="1"/>
</dbReference>
<keyword evidence="9" id="KW-1185">Reference proteome</keyword>
<dbReference type="GO" id="GO:0016491">
    <property type="term" value="F:oxidoreductase activity"/>
    <property type="evidence" value="ECO:0007669"/>
    <property type="project" value="InterPro"/>
</dbReference>
<dbReference type="Pfam" id="PF01131">
    <property type="entry name" value="Topoisom_bac"/>
    <property type="match status" value="1"/>
</dbReference>
<sequence>MAFRFALIRVLFACLHFTNGATAGRQYPPKPACRYIPTDREWPSQGEWSRLNQTVGGRLIATVPVAYVCHHTGPFAAYNQDRCQALQTRFDAQDPNTLVPIPGEILNTYWQNDTCSPFTSSIASCDLGNRVLYSINVTGPDDVRAGVEFARRKNIRLVIRNTGIDYLGQSTGYGALALWTNNLKSTKMIHNYSSTYHTGPAMRLGSGITAGEAYQAVQVTGHRLVTAECGLTGVAGGYVQAGGQSQLVTAYGLAADQVLEWEVVTLDGRHLIATPDHHADLYWALAGGGGGTYAVVLSVTFRVFPEGPVAGGAMTVTSKNSTALFKAIELFFHQAPSFVNDTHDNIQLFVTNDSLAILNIVMPDQNTTSSVDNLLAGFLPELDKLGLLYNLTKTVYPSYLNSFISFYGPLPYGTLCPTFPIIGSRLVPRTVVQDPQANHDLIDLYRNITSDGTWWIGCSILNVDDRPGSSRPPHPPNSVLPAWRNAIAYCNPQTHTPYPFTDPAQARALRRKLIEDIFPRLEAATPGGGNLNEIDPTYKGDWKEVFYGENYERLLEIKHNKDAQGSKTDVSILCGPETFNTSGPVILERNYLGVYIYNRWSNQELSQFTEGEVFEPTEVILSEVKTSPPGYLTEPDLLVLMDANGIGNDATMADHIATITDRQYVEARAQPRQARHSNDNEEVALVEVHEKMGFGTNLTKPFLRKEMKLKMKAIYNGQTTKPQVVNETIEQYREVYARMQRHPDILRTVRTEPSAPLVLR</sequence>
<feature type="domain" description="Topo IA-type catalytic" evidence="7">
    <location>
        <begin position="561"/>
        <end position="736"/>
    </location>
</feature>
<dbReference type="GO" id="GO:0071949">
    <property type="term" value="F:FAD binding"/>
    <property type="evidence" value="ECO:0007669"/>
    <property type="project" value="InterPro"/>
</dbReference>
<dbReference type="SUPFAM" id="SSF56712">
    <property type="entry name" value="Prokaryotic type I DNA topoisomerase"/>
    <property type="match status" value="1"/>
</dbReference>
<keyword evidence="5" id="KW-0732">Signal</keyword>
<dbReference type="GO" id="GO:0003917">
    <property type="term" value="F:DNA topoisomerase type I (single strand cut, ATP-independent) activity"/>
    <property type="evidence" value="ECO:0007669"/>
    <property type="project" value="UniProtKB-EC"/>
</dbReference>
<evidence type="ECO:0000256" key="5">
    <source>
        <dbReference type="SAM" id="SignalP"/>
    </source>
</evidence>
<evidence type="ECO:0000259" key="7">
    <source>
        <dbReference type="PROSITE" id="PS52039"/>
    </source>
</evidence>
<evidence type="ECO:0000256" key="4">
    <source>
        <dbReference type="RuleBase" id="RU362092"/>
    </source>
</evidence>
<feature type="chain" id="PRO_5036864291" description="DNA topoisomerase" evidence="5">
    <location>
        <begin position="24"/>
        <end position="760"/>
    </location>
</feature>
<dbReference type="GO" id="GO:0006310">
    <property type="term" value="P:DNA recombination"/>
    <property type="evidence" value="ECO:0007669"/>
    <property type="project" value="TreeGrafter"/>
</dbReference>
<dbReference type="Gene3D" id="2.70.20.10">
    <property type="entry name" value="Topoisomerase I, domain 3"/>
    <property type="match status" value="1"/>
</dbReference>
<dbReference type="PROSITE" id="PS52039">
    <property type="entry name" value="TOPO_IA_2"/>
    <property type="match status" value="1"/>
</dbReference>
<dbReference type="InterPro" id="IPR023405">
    <property type="entry name" value="Topo_IA_core_domain"/>
</dbReference>
<evidence type="ECO:0000256" key="3">
    <source>
        <dbReference type="ARBA" id="ARBA00023235"/>
    </source>
</evidence>
<evidence type="ECO:0000259" key="6">
    <source>
        <dbReference type="PROSITE" id="PS51387"/>
    </source>
</evidence>
<dbReference type="PANTHER" id="PTHR11390:SF21">
    <property type="entry name" value="DNA TOPOISOMERASE 3-ALPHA"/>
    <property type="match status" value="1"/>
</dbReference>
<dbReference type="InterPro" id="IPR036318">
    <property type="entry name" value="FAD-bd_PCMH-like_sf"/>
</dbReference>
<dbReference type="AlphaFoldDB" id="A0A922N6D1"/>
<dbReference type="InterPro" id="IPR013825">
    <property type="entry name" value="Topo_IA_cen_sub2"/>
</dbReference>
<comment type="catalytic activity">
    <reaction evidence="4">
        <text>ATP-independent breakage of single-stranded DNA, followed by passage and rejoining.</text>
        <dbReference type="EC" id="5.6.2.1"/>
    </reaction>
</comment>
<accession>A0A922N6D1</accession>
<feature type="domain" description="FAD-binding PCMH-type" evidence="6">
    <location>
        <begin position="126"/>
        <end position="306"/>
    </location>
</feature>
<evidence type="ECO:0000256" key="1">
    <source>
        <dbReference type="ARBA" id="ARBA00023029"/>
    </source>
</evidence>
<dbReference type="Gene3D" id="3.30.465.10">
    <property type="match status" value="1"/>
</dbReference>
<evidence type="ECO:0000313" key="9">
    <source>
        <dbReference type="Proteomes" id="UP000249757"/>
    </source>
</evidence>
<evidence type="ECO:0000256" key="2">
    <source>
        <dbReference type="ARBA" id="ARBA00023125"/>
    </source>
</evidence>
<dbReference type="GO" id="GO:0005634">
    <property type="term" value="C:nucleus"/>
    <property type="evidence" value="ECO:0007669"/>
    <property type="project" value="TreeGrafter"/>
</dbReference>
<dbReference type="PANTHER" id="PTHR11390">
    <property type="entry name" value="PROKARYOTIC DNA TOPOISOMERASE"/>
    <property type="match status" value="1"/>
</dbReference>
<dbReference type="GO" id="GO:0006281">
    <property type="term" value="P:DNA repair"/>
    <property type="evidence" value="ECO:0007669"/>
    <property type="project" value="TreeGrafter"/>
</dbReference>
<keyword evidence="1 4" id="KW-0799">Topoisomerase</keyword>
<comment type="similarity">
    <text evidence="4">Belongs to the type IA topoisomerase family.</text>
</comment>
<feature type="signal peptide" evidence="5">
    <location>
        <begin position="1"/>
        <end position="23"/>
    </location>
</feature>
<comment type="function">
    <text evidence="4">Introduces a single-strand break via transesterification at a target site in duplex DNA. Releases the supercoiling and torsional tension of DNA introduced during the DNA replication and transcription by transiently cleaving and rejoining one strand of the DNA duplex. The scissile phosphodiester is attacked by the catalytic tyrosine of the enzyme, resulting in the formation of a DNA-(5'-phosphotyrosyl)-enzyme intermediate and the expulsion of a 3'-OH DNA strand.</text>
</comment>
<dbReference type="GO" id="GO:0006265">
    <property type="term" value="P:DNA topological change"/>
    <property type="evidence" value="ECO:0007669"/>
    <property type="project" value="InterPro"/>
</dbReference>
<keyword evidence="3 4" id="KW-0413">Isomerase</keyword>
<name>A0A922N6D1_9PLEO</name>
<dbReference type="InterPro" id="IPR003602">
    <property type="entry name" value="Topo_IA_DNA-bd_dom"/>
</dbReference>
<comment type="caution">
    <text evidence="8">The sequence shown here is derived from an EMBL/GenBank/DDBJ whole genome shotgun (WGS) entry which is preliminary data.</text>
</comment>
<dbReference type="EC" id="5.6.2.1" evidence="4"/>
<proteinExistence type="inferred from homology"/>
<organism evidence="8 9">
    <name type="scientific">Pyrenophora tritici-repentis</name>
    <dbReference type="NCBI Taxonomy" id="45151"/>
    <lineage>
        <taxon>Eukaryota</taxon>
        <taxon>Fungi</taxon>
        <taxon>Dikarya</taxon>
        <taxon>Ascomycota</taxon>
        <taxon>Pezizomycotina</taxon>
        <taxon>Dothideomycetes</taxon>
        <taxon>Pleosporomycetidae</taxon>
        <taxon>Pleosporales</taxon>
        <taxon>Pleosporineae</taxon>
        <taxon>Pleosporaceae</taxon>
        <taxon>Pyrenophora</taxon>
    </lineage>
</organism>
<keyword evidence="2 4" id="KW-0238">DNA-binding</keyword>
<gene>
    <name evidence="8" type="ORF">Ptr86124_010377</name>
</gene>
<dbReference type="Proteomes" id="UP000249757">
    <property type="component" value="Unassembled WGS sequence"/>
</dbReference>